<name>A0ABV6K3G5_9LACO</name>
<dbReference type="GO" id="GO:0016757">
    <property type="term" value="F:glycosyltransferase activity"/>
    <property type="evidence" value="ECO:0007669"/>
    <property type="project" value="UniProtKB-KW"/>
</dbReference>
<comment type="caution">
    <text evidence="2">The sequence shown here is derived from an EMBL/GenBank/DDBJ whole genome shotgun (WGS) entry which is preliminary data.</text>
</comment>
<keyword evidence="3" id="KW-1185">Reference proteome</keyword>
<dbReference type="Gene3D" id="3.90.550.10">
    <property type="entry name" value="Spore Coat Polysaccharide Biosynthesis Protein SpsA, Chain A"/>
    <property type="match status" value="1"/>
</dbReference>
<dbReference type="Proteomes" id="UP001589855">
    <property type="component" value="Unassembled WGS sequence"/>
</dbReference>
<sequence>MLYSLITPCLPTELPQLHALKENLNRQITHNFEWLIACNQPLDLTSSTWQAPFPIRQIQFQPTTIGAARNAAIAAATGDWLVFIDSDDYLLPAALSEVAAIIPVRSQATLYDLNQYPTYEPHDAFLTSHQTSDAQDDMPKWGGLKRQRPKRHVVSMATNAIIPQAQQLDPVVLNWLQHRYYEHTGNQRWTGINRQLKVTGKIVARQLVNDHDLKFDEKNTLYPDGAFMANVLRLTTSTLRLSKPSYVRVKHNDPINAPSVHQLDDPQRWTKRVLDWQAALAQLEPGSAGFNAISIRSLHRLHCYLYAALATHTRTVATEQVNELMATLQNLL</sequence>
<dbReference type="CDD" id="cd00761">
    <property type="entry name" value="Glyco_tranf_GTA_type"/>
    <property type="match status" value="1"/>
</dbReference>
<protein>
    <submittedName>
        <fullName evidence="2">Glycosyltransferase family A protein</fullName>
        <ecNumber evidence="2">2.4.-.-</ecNumber>
    </submittedName>
</protein>
<evidence type="ECO:0000259" key="1">
    <source>
        <dbReference type="Pfam" id="PF00535"/>
    </source>
</evidence>
<evidence type="ECO:0000313" key="2">
    <source>
        <dbReference type="EMBL" id="MFC0423619.1"/>
    </source>
</evidence>
<dbReference type="EMBL" id="JBHLUK010000055">
    <property type="protein sequence ID" value="MFC0423619.1"/>
    <property type="molecule type" value="Genomic_DNA"/>
</dbReference>
<dbReference type="SUPFAM" id="SSF53448">
    <property type="entry name" value="Nucleotide-diphospho-sugar transferases"/>
    <property type="match status" value="1"/>
</dbReference>
<organism evidence="2 3">
    <name type="scientific">Lactiplantibacillus plajomi</name>
    <dbReference type="NCBI Taxonomy" id="1457217"/>
    <lineage>
        <taxon>Bacteria</taxon>
        <taxon>Bacillati</taxon>
        <taxon>Bacillota</taxon>
        <taxon>Bacilli</taxon>
        <taxon>Lactobacillales</taxon>
        <taxon>Lactobacillaceae</taxon>
        <taxon>Lactiplantibacillus</taxon>
    </lineage>
</organism>
<dbReference type="InterPro" id="IPR001173">
    <property type="entry name" value="Glyco_trans_2-like"/>
</dbReference>
<keyword evidence="2" id="KW-0808">Transferase</keyword>
<gene>
    <name evidence="2" type="ORF">ACFFGS_05730</name>
</gene>
<keyword evidence="2" id="KW-0328">Glycosyltransferase</keyword>
<accession>A0ABV6K3G5</accession>
<feature type="domain" description="Glycosyltransferase 2-like" evidence="1">
    <location>
        <begin position="64"/>
        <end position="100"/>
    </location>
</feature>
<dbReference type="Pfam" id="PF00535">
    <property type="entry name" value="Glycos_transf_2"/>
    <property type="match status" value="1"/>
</dbReference>
<proteinExistence type="predicted"/>
<dbReference type="RefSeq" id="WP_225425699.1">
    <property type="nucleotide sequence ID" value="NZ_BAABRM010000030.1"/>
</dbReference>
<evidence type="ECO:0000313" key="3">
    <source>
        <dbReference type="Proteomes" id="UP001589855"/>
    </source>
</evidence>
<dbReference type="InterPro" id="IPR029044">
    <property type="entry name" value="Nucleotide-diphossugar_trans"/>
</dbReference>
<dbReference type="EC" id="2.4.-.-" evidence="2"/>
<reference evidence="2 3" key="1">
    <citation type="submission" date="2024-09" db="EMBL/GenBank/DDBJ databases">
        <authorList>
            <person name="Sun Q."/>
            <person name="Mori K."/>
        </authorList>
    </citation>
    <scope>NUCLEOTIDE SEQUENCE [LARGE SCALE GENOMIC DNA]</scope>
    <source>
        <strain evidence="2 3">TBRC 4575</strain>
    </source>
</reference>